<dbReference type="InterPro" id="IPR025889">
    <property type="entry name" value="GSP17M-like_dom"/>
</dbReference>
<evidence type="ECO:0000313" key="3">
    <source>
        <dbReference type="Proteomes" id="UP000233375"/>
    </source>
</evidence>
<gene>
    <name evidence="2" type="ORF">CWS01_16725</name>
</gene>
<comment type="caution">
    <text evidence="2">The sequence shown here is derived from an EMBL/GenBank/DDBJ whole genome shotgun (WGS) entry which is preliminary data.</text>
</comment>
<dbReference type="Pfam" id="PF11181">
    <property type="entry name" value="YflT"/>
    <property type="match status" value="1"/>
</dbReference>
<dbReference type="OrthoDB" id="2353304at2"/>
<keyword evidence="3" id="KW-1185">Reference proteome</keyword>
<dbReference type="EMBL" id="PISE01000040">
    <property type="protein sequence ID" value="PKG22564.1"/>
    <property type="molecule type" value="Genomic_DNA"/>
</dbReference>
<reference evidence="2 3" key="1">
    <citation type="journal article" date="2003" name="Int. J. Syst. Evol. Microbiol.">
        <title>Bacillus nealsonii sp. nov., isolated from a spacecraft-assembly facility, whose spores are gamma-radiation resistant.</title>
        <authorList>
            <person name="Venkateswaran K."/>
            <person name="Kempf M."/>
            <person name="Chen F."/>
            <person name="Satomi M."/>
            <person name="Nicholson W."/>
            <person name="Kern R."/>
        </authorList>
    </citation>
    <scope>NUCLEOTIDE SEQUENCE [LARGE SCALE GENOMIC DNA]</scope>
    <source>
        <strain evidence="2 3">FO-92</strain>
    </source>
</reference>
<dbReference type="RefSeq" id="WP_101178318.1">
    <property type="nucleotide sequence ID" value="NZ_PISE01000040.1"/>
</dbReference>
<protein>
    <submittedName>
        <fullName evidence="2">General stress protein</fullName>
    </submittedName>
</protein>
<organism evidence="2 3">
    <name type="scientific">Niallia nealsonii</name>
    <dbReference type="NCBI Taxonomy" id="115979"/>
    <lineage>
        <taxon>Bacteria</taxon>
        <taxon>Bacillati</taxon>
        <taxon>Bacillota</taxon>
        <taxon>Bacilli</taxon>
        <taxon>Bacillales</taxon>
        <taxon>Bacillaceae</taxon>
        <taxon>Niallia</taxon>
    </lineage>
</organism>
<dbReference type="AlphaFoldDB" id="A0A2N0YZ98"/>
<proteinExistence type="predicted"/>
<evidence type="ECO:0000313" key="2">
    <source>
        <dbReference type="EMBL" id="PKG22564.1"/>
    </source>
</evidence>
<sequence>MYKVEVVENGVQADNVIRGLENQGYEKENIYIFAHDKDRSEDLTAATETAEVSMKEQGLLDSLSNVFRKRGDELRSKMQSVGLTEMEAEQYEEVLDTGKLVIVGSTN</sequence>
<name>A0A2N0YZ98_9BACI</name>
<evidence type="ECO:0000259" key="1">
    <source>
        <dbReference type="Pfam" id="PF11181"/>
    </source>
</evidence>
<dbReference type="Proteomes" id="UP000233375">
    <property type="component" value="Unassembled WGS sequence"/>
</dbReference>
<feature type="domain" description="General stress protein 17M-like" evidence="1">
    <location>
        <begin position="3"/>
        <end position="98"/>
    </location>
</feature>
<accession>A0A2N0YZ98</accession>